<proteinExistence type="predicted"/>
<evidence type="ECO:0000313" key="1">
    <source>
        <dbReference type="EMBL" id="CAD8063069.1"/>
    </source>
</evidence>
<protein>
    <submittedName>
        <fullName evidence="1">Uncharacterized protein</fullName>
    </submittedName>
</protein>
<gene>
    <name evidence="1" type="ORF">PPRIM_AZ9-3.1.T0340134</name>
</gene>
<sequence>MIDMNIKPEKKQKYKSVNSEERSKIINYFIEGSLSASQIAQITGHNLSTIKAIFRIYRNEGRINKKEKRDRELHIQKNVAVFIVDDKTRYLKFISKQHMKQEVILRSHDKFCESQRDIVNETLQKSANEVRNNLNSFQSKRNFDQALQRILTNGKKEDDFINISSNNNMQVDANTKVNVSTITNLLKNKEDLPSRKAAQLTPQKIWFNQDHQITDLKRIFEFQVQEYLGKSHSDNLK</sequence>
<keyword evidence="2" id="KW-1185">Reference proteome</keyword>
<dbReference type="OMA" id="FISKQHM"/>
<name>A0A8S1L6J8_PARPR</name>
<reference evidence="1" key="1">
    <citation type="submission" date="2021-01" db="EMBL/GenBank/DDBJ databases">
        <authorList>
            <consortium name="Genoscope - CEA"/>
            <person name="William W."/>
        </authorList>
    </citation>
    <scope>NUCLEOTIDE SEQUENCE</scope>
</reference>
<comment type="caution">
    <text evidence="1">The sequence shown here is derived from an EMBL/GenBank/DDBJ whole genome shotgun (WGS) entry which is preliminary data.</text>
</comment>
<dbReference type="Proteomes" id="UP000688137">
    <property type="component" value="Unassembled WGS sequence"/>
</dbReference>
<dbReference type="AlphaFoldDB" id="A0A8S1L6J8"/>
<evidence type="ECO:0000313" key="2">
    <source>
        <dbReference type="Proteomes" id="UP000688137"/>
    </source>
</evidence>
<dbReference type="EMBL" id="CAJJDM010000033">
    <property type="protein sequence ID" value="CAD8063069.1"/>
    <property type="molecule type" value="Genomic_DNA"/>
</dbReference>
<accession>A0A8S1L6J8</accession>
<organism evidence="1 2">
    <name type="scientific">Paramecium primaurelia</name>
    <dbReference type="NCBI Taxonomy" id="5886"/>
    <lineage>
        <taxon>Eukaryota</taxon>
        <taxon>Sar</taxon>
        <taxon>Alveolata</taxon>
        <taxon>Ciliophora</taxon>
        <taxon>Intramacronucleata</taxon>
        <taxon>Oligohymenophorea</taxon>
        <taxon>Peniculida</taxon>
        <taxon>Parameciidae</taxon>
        <taxon>Paramecium</taxon>
    </lineage>
</organism>